<keyword evidence="2 5" id="KW-0812">Transmembrane</keyword>
<dbReference type="PANTHER" id="PTHR11040:SF32">
    <property type="entry name" value="ZINC-REGULATED TRANSPORTER 1"/>
    <property type="match status" value="1"/>
</dbReference>
<dbReference type="OrthoDB" id="2502063at2759"/>
<dbReference type="PANTHER" id="PTHR11040">
    <property type="entry name" value="ZINC/IRON TRANSPORTER"/>
    <property type="match status" value="1"/>
</dbReference>
<dbReference type="VEuPathDB" id="FungiDB:PSHT_16095"/>
<evidence type="ECO:0000256" key="3">
    <source>
        <dbReference type="ARBA" id="ARBA00022989"/>
    </source>
</evidence>
<feature type="transmembrane region" description="Helical" evidence="5">
    <location>
        <begin position="262"/>
        <end position="284"/>
    </location>
</feature>
<protein>
    <submittedName>
        <fullName evidence="6">Uncharacterized protein</fullName>
    </submittedName>
</protein>
<reference evidence="7" key="2">
    <citation type="journal article" date="2018" name="BMC Genomics">
        <title>Genomic insights into host adaptation between the wheat stripe rust pathogen (Puccinia striiformis f. sp. tritici) and the barley stripe rust pathogen (Puccinia striiformis f. sp. hordei).</title>
        <authorList>
            <person name="Xia C."/>
            <person name="Wang M."/>
            <person name="Yin C."/>
            <person name="Cornejo O.E."/>
            <person name="Hulbert S.H."/>
            <person name="Chen X."/>
        </authorList>
    </citation>
    <scope>NUCLEOTIDE SEQUENCE [LARGE SCALE GENOMIC DNA]</scope>
    <source>
        <strain evidence="7">93TX-2</strain>
    </source>
</reference>
<evidence type="ECO:0000256" key="4">
    <source>
        <dbReference type="ARBA" id="ARBA00023136"/>
    </source>
</evidence>
<dbReference type="EMBL" id="PKSM01000472">
    <property type="protein sequence ID" value="POV94631.1"/>
    <property type="molecule type" value="Genomic_DNA"/>
</dbReference>
<feature type="transmembrane region" description="Helical" evidence="5">
    <location>
        <begin position="81"/>
        <end position="104"/>
    </location>
</feature>
<comment type="subcellular location">
    <subcellularLocation>
        <location evidence="1">Membrane</location>
        <topology evidence="1">Multi-pass membrane protein</topology>
    </subcellularLocation>
</comment>
<dbReference type="VEuPathDB" id="FungiDB:PSTT_13733"/>
<proteinExistence type="predicted"/>
<feature type="transmembrane region" description="Helical" evidence="5">
    <location>
        <begin position="124"/>
        <end position="144"/>
    </location>
</feature>
<reference evidence="6 7" key="1">
    <citation type="submission" date="2017-12" db="EMBL/GenBank/DDBJ databases">
        <title>Gene loss provides genomic basis for host adaptation in cereal stripe rust fungi.</title>
        <authorList>
            <person name="Xia C."/>
        </authorList>
    </citation>
    <scope>NUCLEOTIDE SEQUENCE [LARGE SCALE GENOMIC DNA]</scope>
    <source>
        <strain evidence="6 7">93TX-2</strain>
    </source>
</reference>
<dbReference type="AlphaFoldDB" id="A0A2S4UBP0"/>
<keyword evidence="3 5" id="KW-1133">Transmembrane helix</keyword>
<evidence type="ECO:0000256" key="2">
    <source>
        <dbReference type="ARBA" id="ARBA00022692"/>
    </source>
</evidence>
<dbReference type="Proteomes" id="UP000238274">
    <property type="component" value="Unassembled WGS sequence"/>
</dbReference>
<keyword evidence="4 5" id="KW-0472">Membrane</keyword>
<dbReference type="GO" id="GO:0005886">
    <property type="term" value="C:plasma membrane"/>
    <property type="evidence" value="ECO:0007669"/>
    <property type="project" value="TreeGrafter"/>
</dbReference>
<organism evidence="6 7">
    <name type="scientific">Puccinia striiformis</name>
    <dbReference type="NCBI Taxonomy" id="27350"/>
    <lineage>
        <taxon>Eukaryota</taxon>
        <taxon>Fungi</taxon>
        <taxon>Dikarya</taxon>
        <taxon>Basidiomycota</taxon>
        <taxon>Pucciniomycotina</taxon>
        <taxon>Pucciniomycetes</taxon>
        <taxon>Pucciniales</taxon>
        <taxon>Pucciniaceae</taxon>
        <taxon>Puccinia</taxon>
    </lineage>
</organism>
<evidence type="ECO:0000313" key="6">
    <source>
        <dbReference type="EMBL" id="POV94631.1"/>
    </source>
</evidence>
<feature type="transmembrane region" description="Helical" evidence="5">
    <location>
        <begin position="46"/>
        <end position="69"/>
    </location>
</feature>
<dbReference type="Pfam" id="PF02535">
    <property type="entry name" value="Zip"/>
    <property type="match status" value="1"/>
</dbReference>
<keyword evidence="7" id="KW-1185">Reference proteome</keyword>
<name>A0A2S4UBP0_9BASI</name>
<reference evidence="7" key="3">
    <citation type="journal article" date="2018" name="Mol. Plant Microbe Interact.">
        <title>Genome sequence resources for the wheat stripe rust pathogen (Puccinia striiformis f. sp. tritici) and the barley stripe rust pathogen (Puccinia striiformis f. sp. hordei).</title>
        <authorList>
            <person name="Xia C."/>
            <person name="Wang M."/>
            <person name="Yin C."/>
            <person name="Cornejo O.E."/>
            <person name="Hulbert S.H."/>
            <person name="Chen X."/>
        </authorList>
    </citation>
    <scope>NUCLEOTIDE SEQUENCE [LARGE SCALE GENOMIC DNA]</scope>
    <source>
        <strain evidence="7">93TX-2</strain>
    </source>
</reference>
<accession>A0A2S4UBP0</accession>
<evidence type="ECO:0000256" key="5">
    <source>
        <dbReference type="SAM" id="Phobius"/>
    </source>
</evidence>
<dbReference type="InterPro" id="IPR003689">
    <property type="entry name" value="ZIP"/>
</dbReference>
<dbReference type="GO" id="GO:0005385">
    <property type="term" value="F:zinc ion transmembrane transporter activity"/>
    <property type="evidence" value="ECO:0007669"/>
    <property type="project" value="TreeGrafter"/>
</dbReference>
<evidence type="ECO:0000313" key="7">
    <source>
        <dbReference type="Proteomes" id="UP000238274"/>
    </source>
</evidence>
<comment type="caution">
    <text evidence="6">The sequence shown here is derived from an EMBL/GenBank/DDBJ whole genome shotgun (WGS) entry which is preliminary data.</text>
</comment>
<gene>
    <name evidence="6" type="ORF">PSHT_16095</name>
</gene>
<evidence type="ECO:0000256" key="1">
    <source>
        <dbReference type="ARBA" id="ARBA00004141"/>
    </source>
</evidence>
<sequence>MSSMDNSTTTNPSSVPDECSQSFILFAPVLCSHTHKSNIAPINDRLALRIAAIFVILVTSMLGTLFPVLTRQSQRFSVSPWVYEAVKYFGSGVILATALIHLQAPASESLTSPCLPAGWSLYPFSQGITLASIFAIFIIEIIAIRVGTSRLAALGLKYCAHGIGADQSPAEDAKTPSASGAMNTTQTSTLRLESNLRQAERGASKPAALRQPAQKSARNYRAAILELGRYFHSNGLTQQNVRGVGLRRKAVPTVTSAQIQAIALWVVVCMSFVTPLGLALGLALRNTYNPNSATALIVSVV</sequence>